<dbReference type="EMBL" id="JAKLMC020000008">
    <property type="protein sequence ID" value="KAK5954451.1"/>
    <property type="molecule type" value="Genomic_DNA"/>
</dbReference>
<dbReference type="Gene3D" id="1.20.5.340">
    <property type="match status" value="1"/>
</dbReference>
<evidence type="ECO:0000256" key="2">
    <source>
        <dbReference type="SAM" id="MobiDB-lite"/>
    </source>
</evidence>
<keyword evidence="1" id="KW-0175">Coiled coil</keyword>
<evidence type="ECO:0000313" key="4">
    <source>
        <dbReference type="Proteomes" id="UP001316803"/>
    </source>
</evidence>
<proteinExistence type="predicted"/>
<gene>
    <name evidence="3" type="ORF">OHC33_004173</name>
</gene>
<organism evidence="3 4">
    <name type="scientific">Knufia fluminis</name>
    <dbReference type="NCBI Taxonomy" id="191047"/>
    <lineage>
        <taxon>Eukaryota</taxon>
        <taxon>Fungi</taxon>
        <taxon>Dikarya</taxon>
        <taxon>Ascomycota</taxon>
        <taxon>Pezizomycotina</taxon>
        <taxon>Eurotiomycetes</taxon>
        <taxon>Chaetothyriomycetidae</taxon>
        <taxon>Chaetothyriales</taxon>
        <taxon>Trichomeriaceae</taxon>
        <taxon>Knufia</taxon>
    </lineage>
</organism>
<sequence>MAGPVRSSLDTARMNRRPYPKSQAGTFYGGHDPTQRAAPRVRLNGEGGGYDPAVENADSPEVRQTFQAPVAYVNLMVAGNSIEQFTAKIIDATYLRTYQEILATIYSELGAVFPLKEPNPLPVLHFVHHNAATNTPTVSVITNNAELDSIWHDILHPSPADDIAIRGLTSLCAITIHFNDERYFDITAAESPQAASFHNVLQSIANRRSSAPALVSVEILGPLLRDVIEGRLQLAADEALLKRKEEAVIDRCKDRLKAVTASEQELADAKAKKKKRMEELKANKSKVESGEAEVRPSKEAFNAPQAKYEAMEHQLSSKEGELGELRSKHETMEAELDSTKSELKKVKSDFRASEWGLAVAEHKLENIVGNWQSREEYCKENRKRERKRFSSWPY</sequence>
<name>A0AAN8EV49_9EURO</name>
<dbReference type="AlphaFoldDB" id="A0AAN8EV49"/>
<feature type="region of interest" description="Disordered" evidence="2">
    <location>
        <begin position="1"/>
        <end position="36"/>
    </location>
</feature>
<evidence type="ECO:0000313" key="3">
    <source>
        <dbReference type="EMBL" id="KAK5954451.1"/>
    </source>
</evidence>
<evidence type="ECO:0000256" key="1">
    <source>
        <dbReference type="SAM" id="Coils"/>
    </source>
</evidence>
<feature type="coiled-coil region" evidence="1">
    <location>
        <begin position="259"/>
        <end position="349"/>
    </location>
</feature>
<dbReference type="Proteomes" id="UP001316803">
    <property type="component" value="Unassembled WGS sequence"/>
</dbReference>
<comment type="caution">
    <text evidence="3">The sequence shown here is derived from an EMBL/GenBank/DDBJ whole genome shotgun (WGS) entry which is preliminary data.</text>
</comment>
<accession>A0AAN8EV49</accession>
<reference evidence="3 4" key="1">
    <citation type="submission" date="2022-12" db="EMBL/GenBank/DDBJ databases">
        <title>Genomic features and morphological characterization of a novel Knufia sp. strain isolated from spacecraft assembly facility.</title>
        <authorList>
            <person name="Teixeira M."/>
            <person name="Chander A.M."/>
            <person name="Stajich J.E."/>
            <person name="Venkateswaran K."/>
        </authorList>
    </citation>
    <scope>NUCLEOTIDE SEQUENCE [LARGE SCALE GENOMIC DNA]</scope>
    <source>
        <strain evidence="3 4">FJI-L2-BK-P2</strain>
    </source>
</reference>
<protein>
    <submittedName>
        <fullName evidence="3">Uncharacterized protein</fullName>
    </submittedName>
</protein>
<keyword evidence="4" id="KW-1185">Reference proteome</keyword>